<evidence type="ECO:0000256" key="3">
    <source>
        <dbReference type="ARBA" id="ARBA00022723"/>
    </source>
</evidence>
<dbReference type="EMBL" id="VIVR01000001">
    <property type="protein sequence ID" value="TWE18836.1"/>
    <property type="molecule type" value="Genomic_DNA"/>
</dbReference>
<sequence>MTVQQDHDQQPSSGHRSVPHTADLTIEAWAPTREECVAEAVRGMVGSFAEFAPSPEEPVTTTRECALTAETGEQLLVAVLEEVVYRMEAMGELPIEVVVTPTVGGALVRFTMVESTTAEQVGAVPKAVSLHGLRLVPGPHGWVCGVTLDV</sequence>
<evidence type="ECO:0000256" key="1">
    <source>
        <dbReference type="ARBA" id="ARBA00007963"/>
    </source>
</evidence>
<dbReference type="InterPro" id="IPR023572">
    <property type="entry name" value="Archease_dom"/>
</dbReference>
<evidence type="ECO:0000313" key="8">
    <source>
        <dbReference type="Proteomes" id="UP000318416"/>
    </source>
</evidence>
<evidence type="ECO:0000256" key="2">
    <source>
        <dbReference type="ARBA" id="ARBA00022694"/>
    </source>
</evidence>
<dbReference type="Proteomes" id="UP000318416">
    <property type="component" value="Unassembled WGS sequence"/>
</dbReference>
<dbReference type="InterPro" id="IPR036820">
    <property type="entry name" value="Archease_dom_sf"/>
</dbReference>
<dbReference type="RefSeq" id="WP_246192730.1">
    <property type="nucleotide sequence ID" value="NZ_BAAABR010000031.1"/>
</dbReference>
<dbReference type="Pfam" id="PF01951">
    <property type="entry name" value="Archease"/>
    <property type="match status" value="1"/>
</dbReference>
<proteinExistence type="inferred from homology"/>
<keyword evidence="2" id="KW-0819">tRNA processing</keyword>
<dbReference type="AlphaFoldDB" id="A0A561ET86"/>
<evidence type="ECO:0000256" key="4">
    <source>
        <dbReference type="ARBA" id="ARBA00022837"/>
    </source>
</evidence>
<evidence type="ECO:0000256" key="5">
    <source>
        <dbReference type="SAM" id="MobiDB-lite"/>
    </source>
</evidence>
<name>A0A561ET86_9ACTN</name>
<feature type="region of interest" description="Disordered" evidence="5">
    <location>
        <begin position="1"/>
        <end position="22"/>
    </location>
</feature>
<reference evidence="7 8" key="1">
    <citation type="submission" date="2019-06" db="EMBL/GenBank/DDBJ databases">
        <title>Sequencing the genomes of 1000 actinobacteria strains.</title>
        <authorList>
            <person name="Klenk H.-P."/>
        </authorList>
    </citation>
    <scope>NUCLEOTIDE SEQUENCE [LARGE SCALE GENOMIC DNA]</scope>
    <source>
        <strain evidence="7 8">DSM 41649</strain>
    </source>
</reference>
<gene>
    <name evidence="7" type="ORF">FB465_3928</name>
</gene>
<accession>A0A561ET86</accession>
<keyword evidence="8" id="KW-1185">Reference proteome</keyword>
<feature type="domain" description="Archease" evidence="6">
    <location>
        <begin position="16"/>
        <end position="150"/>
    </location>
</feature>
<dbReference type="SUPFAM" id="SSF69819">
    <property type="entry name" value="MTH1598-like"/>
    <property type="match status" value="1"/>
</dbReference>
<dbReference type="Gene3D" id="3.55.10.10">
    <property type="entry name" value="Archease domain"/>
    <property type="match status" value="1"/>
</dbReference>
<comment type="similarity">
    <text evidence="1">Belongs to the archease family.</text>
</comment>
<evidence type="ECO:0000313" key="7">
    <source>
        <dbReference type="EMBL" id="TWE18836.1"/>
    </source>
</evidence>
<protein>
    <submittedName>
        <fullName evidence="7">SHS2 domain-containing protein</fullName>
    </submittedName>
</protein>
<comment type="caution">
    <text evidence="7">The sequence shown here is derived from an EMBL/GenBank/DDBJ whole genome shotgun (WGS) entry which is preliminary data.</text>
</comment>
<dbReference type="GO" id="GO:0046872">
    <property type="term" value="F:metal ion binding"/>
    <property type="evidence" value="ECO:0007669"/>
    <property type="project" value="UniProtKB-KW"/>
</dbReference>
<organism evidence="7 8">
    <name type="scientific">Kitasatospora atroaurantiaca</name>
    <dbReference type="NCBI Taxonomy" id="285545"/>
    <lineage>
        <taxon>Bacteria</taxon>
        <taxon>Bacillati</taxon>
        <taxon>Actinomycetota</taxon>
        <taxon>Actinomycetes</taxon>
        <taxon>Kitasatosporales</taxon>
        <taxon>Streptomycetaceae</taxon>
        <taxon>Kitasatospora</taxon>
    </lineage>
</organism>
<evidence type="ECO:0000259" key="6">
    <source>
        <dbReference type="Pfam" id="PF01951"/>
    </source>
</evidence>
<keyword evidence="4" id="KW-0106">Calcium</keyword>
<keyword evidence="3" id="KW-0479">Metal-binding</keyword>
<dbReference type="GO" id="GO:0008033">
    <property type="term" value="P:tRNA processing"/>
    <property type="evidence" value="ECO:0007669"/>
    <property type="project" value="UniProtKB-KW"/>
</dbReference>